<gene>
    <name evidence="2" type="ORF">BIW11_01412</name>
</gene>
<reference evidence="2 3" key="1">
    <citation type="journal article" date="2017" name="Gigascience">
        <title>Draft genome of the honey bee ectoparasitic mite, Tropilaelaps mercedesae, is shaped by the parasitic life history.</title>
        <authorList>
            <person name="Dong X."/>
            <person name="Armstrong S.D."/>
            <person name="Xia D."/>
            <person name="Makepeace B.L."/>
            <person name="Darby A.C."/>
            <person name="Kadowaki T."/>
        </authorList>
    </citation>
    <scope>NUCLEOTIDE SEQUENCE [LARGE SCALE GENOMIC DNA]</scope>
    <source>
        <strain evidence="2">Wuxi-XJTLU</strain>
    </source>
</reference>
<evidence type="ECO:0000256" key="1">
    <source>
        <dbReference type="SAM" id="MobiDB-lite"/>
    </source>
</evidence>
<dbReference type="EMBL" id="MNPL01013226">
    <property type="protein sequence ID" value="OQR71888.1"/>
    <property type="molecule type" value="Genomic_DNA"/>
</dbReference>
<dbReference type="AlphaFoldDB" id="A0A1V9XEU7"/>
<dbReference type="Proteomes" id="UP000192247">
    <property type="component" value="Unassembled WGS sequence"/>
</dbReference>
<sequence length="73" mass="8586">RVFERACDRLDNPISRYRRQKNVGETSRSETSDSFRIREPSRWPWPGDLVSPTDTIRDMQEIRQNASMGTKDS</sequence>
<evidence type="ECO:0000313" key="3">
    <source>
        <dbReference type="Proteomes" id="UP000192247"/>
    </source>
</evidence>
<feature type="compositionally biased region" description="Basic and acidic residues" evidence="1">
    <location>
        <begin position="27"/>
        <end position="41"/>
    </location>
</feature>
<feature type="compositionally biased region" description="Basic and acidic residues" evidence="1">
    <location>
        <begin position="1"/>
        <end position="11"/>
    </location>
</feature>
<organism evidence="2 3">
    <name type="scientific">Tropilaelaps mercedesae</name>
    <dbReference type="NCBI Taxonomy" id="418985"/>
    <lineage>
        <taxon>Eukaryota</taxon>
        <taxon>Metazoa</taxon>
        <taxon>Ecdysozoa</taxon>
        <taxon>Arthropoda</taxon>
        <taxon>Chelicerata</taxon>
        <taxon>Arachnida</taxon>
        <taxon>Acari</taxon>
        <taxon>Parasitiformes</taxon>
        <taxon>Mesostigmata</taxon>
        <taxon>Gamasina</taxon>
        <taxon>Dermanyssoidea</taxon>
        <taxon>Laelapidae</taxon>
        <taxon>Tropilaelaps</taxon>
    </lineage>
</organism>
<protein>
    <submittedName>
        <fullName evidence="2">Uncharacterized protein</fullName>
    </submittedName>
</protein>
<dbReference type="InParanoid" id="A0A1V9XEU7"/>
<evidence type="ECO:0000313" key="2">
    <source>
        <dbReference type="EMBL" id="OQR71888.1"/>
    </source>
</evidence>
<accession>A0A1V9XEU7</accession>
<feature type="non-terminal residue" evidence="2">
    <location>
        <position position="1"/>
    </location>
</feature>
<comment type="caution">
    <text evidence="2">The sequence shown here is derived from an EMBL/GenBank/DDBJ whole genome shotgun (WGS) entry which is preliminary data.</text>
</comment>
<feature type="region of interest" description="Disordered" evidence="1">
    <location>
        <begin position="1"/>
        <end position="53"/>
    </location>
</feature>
<name>A0A1V9XEU7_9ACAR</name>
<keyword evidence="3" id="KW-1185">Reference proteome</keyword>
<proteinExistence type="predicted"/>